<feature type="domain" description="ABC-three component systems C-terminal" evidence="1">
    <location>
        <begin position="265"/>
        <end position="396"/>
    </location>
</feature>
<keyword evidence="3" id="KW-1185">Reference proteome</keyword>
<proteinExistence type="predicted"/>
<reference evidence="2 3" key="1">
    <citation type="submission" date="2019-10" db="EMBL/GenBank/DDBJ databases">
        <title>Description of Paenibacillus humi sp. nov.</title>
        <authorList>
            <person name="Carlier A."/>
            <person name="Qi S."/>
        </authorList>
    </citation>
    <scope>NUCLEOTIDE SEQUENCE [LARGE SCALE GENOMIC DNA]</scope>
    <source>
        <strain evidence="2 3">LMG 31461</strain>
    </source>
</reference>
<sequence length="410" mass="47058">MGGTNKHTSPGSMAGFLFQPERALYWLAKSKDGALIGIETEDDIVIKSMNDEILVREQDKHSISDSIPFGDRSVDLWKTLSIWCKAITANEVDPSIVEFHLVTNKIVLDGLAKKLANSKNEDDSKESAIALLDIAVQLPESMVQFVVEIINMEESLLYKMIQNIVLTDGSANSFGESLMSEVRSLLLVPTDVPFDEVYNMLLGWIHSCALNNWRNKKPAWLKREAFIIYYHRLLERYKIKPFIETAKRMIPVSEDERNRVMSDTFVKQLYLLSIEEKDTLLMEAIDDYLCCLAEKTRFSVEGNLTKQDFDDFDERITERWKLIHSTNRQSFKIKKRKSDDVQSLGEEVGLQILSVTLDHREVLAGQPTEQFYLTRGSYHHLSSELKVGWHPDFKEIFGERELGDNIGKIK</sequence>
<dbReference type="RefSeq" id="WP_171629024.1">
    <property type="nucleotide sequence ID" value="NZ_WHNY01000009.1"/>
</dbReference>
<name>A0ABX1X483_9BACL</name>
<gene>
    <name evidence="2" type="ORF">GC096_04040</name>
</gene>
<evidence type="ECO:0000259" key="1">
    <source>
        <dbReference type="Pfam" id="PF20283"/>
    </source>
</evidence>
<comment type="caution">
    <text evidence="2">The sequence shown here is derived from an EMBL/GenBank/DDBJ whole genome shotgun (WGS) entry which is preliminary data.</text>
</comment>
<organism evidence="2 3">
    <name type="scientific">Paenibacillus plantarum</name>
    <dbReference type="NCBI Taxonomy" id="2654975"/>
    <lineage>
        <taxon>Bacteria</taxon>
        <taxon>Bacillati</taxon>
        <taxon>Bacillota</taxon>
        <taxon>Bacilli</taxon>
        <taxon>Bacillales</taxon>
        <taxon>Paenibacillaceae</taxon>
        <taxon>Paenibacillus</taxon>
    </lineage>
</organism>
<evidence type="ECO:0000313" key="3">
    <source>
        <dbReference type="Proteomes" id="UP000653578"/>
    </source>
</evidence>
<dbReference type="Pfam" id="PF20283">
    <property type="entry name" value="CTD7"/>
    <property type="match status" value="1"/>
</dbReference>
<evidence type="ECO:0000313" key="2">
    <source>
        <dbReference type="EMBL" id="NOU63217.1"/>
    </source>
</evidence>
<dbReference type="InterPro" id="IPR046913">
    <property type="entry name" value="ABC-3C_CTD7"/>
</dbReference>
<dbReference type="EMBL" id="WHNY01000009">
    <property type="protein sequence ID" value="NOU63217.1"/>
    <property type="molecule type" value="Genomic_DNA"/>
</dbReference>
<dbReference type="Proteomes" id="UP000653578">
    <property type="component" value="Unassembled WGS sequence"/>
</dbReference>
<protein>
    <recommendedName>
        <fullName evidence="1">ABC-three component systems C-terminal domain-containing protein</fullName>
    </recommendedName>
</protein>
<accession>A0ABX1X483</accession>